<dbReference type="PANTHER" id="PTHR13914">
    <property type="entry name" value="PROLINE OXIDASE"/>
    <property type="match status" value="1"/>
</dbReference>
<dbReference type="InterPro" id="IPR015659">
    <property type="entry name" value="Proline_oxidase"/>
</dbReference>
<dbReference type="Gene3D" id="3.20.20.220">
    <property type="match status" value="1"/>
</dbReference>
<dbReference type="Pfam" id="PF01619">
    <property type="entry name" value="Pro_dh"/>
    <property type="match status" value="1"/>
</dbReference>
<evidence type="ECO:0000313" key="11">
    <source>
        <dbReference type="EMBL" id="MDQ0226593.1"/>
    </source>
</evidence>
<keyword evidence="7 11" id="KW-0560">Oxidoreductase</keyword>
<keyword evidence="5" id="KW-0547">Nucleotide-binding</keyword>
<dbReference type="RefSeq" id="WP_174879967.1">
    <property type="nucleotide sequence ID" value="NZ_CADEPK010000082.1"/>
</dbReference>
<evidence type="ECO:0000256" key="7">
    <source>
        <dbReference type="ARBA" id="ARBA00023002"/>
    </source>
</evidence>
<evidence type="ECO:0000256" key="9">
    <source>
        <dbReference type="ARBA" id="ARBA00048779"/>
    </source>
</evidence>
<reference evidence="11 12" key="1">
    <citation type="submission" date="2023-07" db="EMBL/GenBank/DDBJ databases">
        <title>Genomic Encyclopedia of Type Strains, Phase IV (KMG-IV): sequencing the most valuable type-strain genomes for metagenomic binning, comparative biology and taxonomic classification.</title>
        <authorList>
            <person name="Goeker M."/>
        </authorList>
    </citation>
    <scope>NUCLEOTIDE SEQUENCE [LARGE SCALE GENOMIC DNA]</scope>
    <source>
        <strain evidence="11 12">DSM 17723</strain>
    </source>
</reference>
<protein>
    <recommendedName>
        <fullName evidence="3">proline dehydrogenase</fullName>
        <ecNumber evidence="3">1.5.5.2</ecNumber>
    </recommendedName>
</protein>
<evidence type="ECO:0000259" key="10">
    <source>
        <dbReference type="Pfam" id="PF01619"/>
    </source>
</evidence>
<comment type="pathway">
    <text evidence="2">Amino-acid degradation; L-proline degradation into L-glutamate; L-glutamate from L-proline: step 1/2.</text>
</comment>
<comment type="cofactor">
    <cofactor evidence="1">
        <name>FAD</name>
        <dbReference type="ChEBI" id="CHEBI:57692"/>
    </cofactor>
</comment>
<evidence type="ECO:0000256" key="5">
    <source>
        <dbReference type="ARBA" id="ARBA00022741"/>
    </source>
</evidence>
<evidence type="ECO:0000256" key="3">
    <source>
        <dbReference type="ARBA" id="ARBA00012695"/>
    </source>
</evidence>
<dbReference type="InterPro" id="IPR002872">
    <property type="entry name" value="Proline_DH_dom"/>
</dbReference>
<evidence type="ECO:0000256" key="4">
    <source>
        <dbReference type="ARBA" id="ARBA00022630"/>
    </source>
</evidence>
<keyword evidence="12" id="KW-1185">Reference proteome</keyword>
<dbReference type="GO" id="GO:0016491">
    <property type="term" value="F:oxidoreductase activity"/>
    <property type="evidence" value="ECO:0007669"/>
    <property type="project" value="UniProtKB-KW"/>
</dbReference>
<keyword evidence="8" id="KW-0642">Proline metabolism</keyword>
<keyword evidence="6" id="KW-0274">FAD</keyword>
<dbReference type="EMBL" id="JAUSTZ010000005">
    <property type="protein sequence ID" value="MDQ0226593.1"/>
    <property type="molecule type" value="Genomic_DNA"/>
</dbReference>
<dbReference type="SUPFAM" id="SSF51730">
    <property type="entry name" value="FAD-linked oxidoreductase"/>
    <property type="match status" value="1"/>
</dbReference>
<keyword evidence="4" id="KW-0285">Flavoprotein</keyword>
<name>A0ABT9Z4U3_9BACI</name>
<accession>A0ABT9Z4U3</accession>
<evidence type="ECO:0000313" key="12">
    <source>
        <dbReference type="Proteomes" id="UP001232245"/>
    </source>
</evidence>
<feature type="domain" description="Proline dehydrogenase" evidence="10">
    <location>
        <begin position="52"/>
        <end position="295"/>
    </location>
</feature>
<evidence type="ECO:0000256" key="2">
    <source>
        <dbReference type="ARBA" id="ARBA00004739"/>
    </source>
</evidence>
<dbReference type="PIRSF" id="PIRSF000196">
    <property type="entry name" value="Pro_dehydrog"/>
    <property type="match status" value="1"/>
</dbReference>
<sequence length="319" mass="36777">MTNDKVQFTRALKTIARNEQMKSYIQQSNELYPLLLKAAKRFVIGEHRQEAIATAKELITKGYLISLDYIGENTIDLKECQKAKNEYLHLMEEMSSLSMQQTVSLDLSHIGLSFDAETAHLHLLEIAKAAKLNKMTVMIGMEESSKTDEILTIYKKATSQYDNIGITIQTHLLRSNNDIQNLVDLPGRIRIVKGAYQESSKDAIPRSNELNNRYLHFVEQLIEANHPVSVATHDETLIKEMEQRGYFRHPNLEIEMLYGIRPDLLKALKSKGYNCKIYLPYGKDWYLYLCHRIAEHPENLYRAITEIIVPALTERSKAY</sequence>
<evidence type="ECO:0000256" key="8">
    <source>
        <dbReference type="ARBA" id="ARBA00023062"/>
    </source>
</evidence>
<dbReference type="InterPro" id="IPR029041">
    <property type="entry name" value="FAD-linked_oxidoreductase-like"/>
</dbReference>
<gene>
    <name evidence="11" type="ORF">J2S02_002938</name>
</gene>
<comment type="caution">
    <text evidence="11">The sequence shown here is derived from an EMBL/GenBank/DDBJ whole genome shotgun (WGS) entry which is preliminary data.</text>
</comment>
<dbReference type="Proteomes" id="UP001232245">
    <property type="component" value="Unassembled WGS sequence"/>
</dbReference>
<evidence type="ECO:0000256" key="6">
    <source>
        <dbReference type="ARBA" id="ARBA00022827"/>
    </source>
</evidence>
<evidence type="ECO:0000256" key="1">
    <source>
        <dbReference type="ARBA" id="ARBA00001974"/>
    </source>
</evidence>
<dbReference type="EC" id="1.5.5.2" evidence="3"/>
<dbReference type="PANTHER" id="PTHR13914:SF0">
    <property type="entry name" value="PROLINE DEHYDROGENASE 1, MITOCHONDRIAL"/>
    <property type="match status" value="1"/>
</dbReference>
<dbReference type="InterPro" id="IPR008219">
    <property type="entry name" value="PRODH_bac_arc"/>
</dbReference>
<proteinExistence type="predicted"/>
<organism evidence="11 12">
    <name type="scientific">Metabacillus niabensis</name>
    <dbReference type="NCBI Taxonomy" id="324854"/>
    <lineage>
        <taxon>Bacteria</taxon>
        <taxon>Bacillati</taxon>
        <taxon>Bacillota</taxon>
        <taxon>Bacilli</taxon>
        <taxon>Bacillales</taxon>
        <taxon>Bacillaceae</taxon>
        <taxon>Metabacillus</taxon>
    </lineage>
</organism>
<comment type="catalytic activity">
    <reaction evidence="9">
        <text>L-proline + a quinone = (S)-1-pyrroline-5-carboxylate + a quinol + H(+)</text>
        <dbReference type="Rhea" id="RHEA:23784"/>
        <dbReference type="ChEBI" id="CHEBI:15378"/>
        <dbReference type="ChEBI" id="CHEBI:17388"/>
        <dbReference type="ChEBI" id="CHEBI:24646"/>
        <dbReference type="ChEBI" id="CHEBI:60039"/>
        <dbReference type="ChEBI" id="CHEBI:132124"/>
        <dbReference type="EC" id="1.5.5.2"/>
    </reaction>
</comment>